<evidence type="ECO:0000313" key="1">
    <source>
        <dbReference type="EMBL" id="GBM76480.1"/>
    </source>
</evidence>
<keyword evidence="2" id="KW-1185">Reference proteome</keyword>
<comment type="caution">
    <text evidence="1">The sequence shown here is derived from an EMBL/GenBank/DDBJ whole genome shotgun (WGS) entry which is preliminary data.</text>
</comment>
<dbReference type="AlphaFoldDB" id="A0A4Y2IFX2"/>
<proteinExistence type="predicted"/>
<dbReference type="Proteomes" id="UP000499080">
    <property type="component" value="Unassembled WGS sequence"/>
</dbReference>
<sequence length="106" mass="11685">MDGPLKVIAELAKGKPGRPPLYLPKREKELREKMDMIQIRVSNIGFCPIMNCATHVSNNAGINSKRPLSDSEEELNLNNDGADLKSFKFSSKRLTDKVKTSGSGLP</sequence>
<name>A0A4Y2IFX2_ARAVE</name>
<evidence type="ECO:0000313" key="2">
    <source>
        <dbReference type="Proteomes" id="UP000499080"/>
    </source>
</evidence>
<organism evidence="1 2">
    <name type="scientific">Araneus ventricosus</name>
    <name type="common">Orbweaver spider</name>
    <name type="synonym">Epeira ventricosa</name>
    <dbReference type="NCBI Taxonomy" id="182803"/>
    <lineage>
        <taxon>Eukaryota</taxon>
        <taxon>Metazoa</taxon>
        <taxon>Ecdysozoa</taxon>
        <taxon>Arthropoda</taxon>
        <taxon>Chelicerata</taxon>
        <taxon>Arachnida</taxon>
        <taxon>Araneae</taxon>
        <taxon>Araneomorphae</taxon>
        <taxon>Entelegynae</taxon>
        <taxon>Araneoidea</taxon>
        <taxon>Araneidae</taxon>
        <taxon>Araneus</taxon>
    </lineage>
</organism>
<dbReference type="EMBL" id="BGPR01002625">
    <property type="protein sequence ID" value="GBM76480.1"/>
    <property type="molecule type" value="Genomic_DNA"/>
</dbReference>
<reference evidence="1 2" key="1">
    <citation type="journal article" date="2019" name="Sci. Rep.">
        <title>Orb-weaving spider Araneus ventricosus genome elucidates the spidroin gene catalogue.</title>
        <authorList>
            <person name="Kono N."/>
            <person name="Nakamura H."/>
            <person name="Ohtoshi R."/>
            <person name="Moran D.A.P."/>
            <person name="Shinohara A."/>
            <person name="Yoshida Y."/>
            <person name="Fujiwara M."/>
            <person name="Mori M."/>
            <person name="Tomita M."/>
            <person name="Arakawa K."/>
        </authorList>
    </citation>
    <scope>NUCLEOTIDE SEQUENCE [LARGE SCALE GENOMIC DNA]</scope>
</reference>
<gene>
    <name evidence="1" type="ORF">AVEN_233083_1</name>
</gene>
<accession>A0A4Y2IFX2</accession>
<protein>
    <submittedName>
        <fullName evidence="1">Uncharacterized protein</fullName>
    </submittedName>
</protein>